<feature type="domain" description="Gingipain" evidence="1">
    <location>
        <begin position="2"/>
        <end position="124"/>
    </location>
</feature>
<sequence length="140" mass="15965">MVVNYFGHGGEEGLAQERILLKTDVEDFRNFCKLNCFVTVTCEYTKFDNPFRETAGEFTYWNEEAGAIGLITTTRQVFVNFGITFNNNLGQYLFSYGDNDTYEDYEYPSMAEALRLAKNDTAVSGDAQKYLVFFIGGTRL</sequence>
<dbReference type="AlphaFoldDB" id="A0A090WVJ9"/>
<dbReference type="GO" id="GO:0006508">
    <property type="term" value="P:proteolysis"/>
    <property type="evidence" value="ECO:0007669"/>
    <property type="project" value="InterPro"/>
</dbReference>
<dbReference type="InterPro" id="IPR001769">
    <property type="entry name" value="Gingipain"/>
</dbReference>
<gene>
    <name evidence="2" type="ORF">JCM19274_573</name>
</gene>
<reference evidence="2 3" key="1">
    <citation type="journal article" date="2014" name="Genome Announc.">
        <title>Draft Genome Sequences of Marine Flavobacterium Algibacter lectus Strains SS8 and NR4.</title>
        <authorList>
            <person name="Takatani N."/>
            <person name="Nakanishi M."/>
            <person name="Meirelles P."/>
            <person name="Mino S."/>
            <person name="Suda W."/>
            <person name="Oshima K."/>
            <person name="Hattori M."/>
            <person name="Ohkuma M."/>
            <person name="Hosokawa M."/>
            <person name="Miyashita K."/>
            <person name="Thompson F.L."/>
            <person name="Niwa A."/>
            <person name="Sawabe T."/>
            <person name="Sawabe T."/>
        </authorList>
    </citation>
    <scope>NUCLEOTIDE SEQUENCE [LARGE SCALE GENOMIC DNA]</scope>
    <source>
        <strain evidence="3">JCM19274</strain>
    </source>
</reference>
<dbReference type="GO" id="GO:0008234">
    <property type="term" value="F:cysteine-type peptidase activity"/>
    <property type="evidence" value="ECO:0007669"/>
    <property type="project" value="InterPro"/>
</dbReference>
<dbReference type="SUPFAM" id="SSF52129">
    <property type="entry name" value="Caspase-like"/>
    <property type="match status" value="1"/>
</dbReference>
<name>A0A090WVJ9_9FLAO</name>
<comment type="caution">
    <text evidence="2">The sequence shown here is derived from an EMBL/GenBank/DDBJ whole genome shotgun (WGS) entry which is preliminary data.</text>
</comment>
<accession>A0A090WVJ9</accession>
<dbReference type="Gene3D" id="3.40.50.1460">
    <property type="match status" value="1"/>
</dbReference>
<evidence type="ECO:0000313" key="2">
    <source>
        <dbReference type="EMBL" id="GAL80283.1"/>
    </source>
</evidence>
<evidence type="ECO:0000313" key="3">
    <source>
        <dbReference type="Proteomes" id="UP000029643"/>
    </source>
</evidence>
<evidence type="ECO:0000259" key="1">
    <source>
        <dbReference type="Pfam" id="PF01364"/>
    </source>
</evidence>
<dbReference type="EMBL" id="BBNU01000010">
    <property type="protein sequence ID" value="GAL80283.1"/>
    <property type="molecule type" value="Genomic_DNA"/>
</dbReference>
<dbReference type="Pfam" id="PF01364">
    <property type="entry name" value="Peptidase_C25"/>
    <property type="match status" value="1"/>
</dbReference>
<dbReference type="InterPro" id="IPR029030">
    <property type="entry name" value="Caspase-like_dom_sf"/>
</dbReference>
<organism evidence="2 3">
    <name type="scientific">Algibacter lectus</name>
    <dbReference type="NCBI Taxonomy" id="221126"/>
    <lineage>
        <taxon>Bacteria</taxon>
        <taxon>Pseudomonadati</taxon>
        <taxon>Bacteroidota</taxon>
        <taxon>Flavobacteriia</taxon>
        <taxon>Flavobacteriales</taxon>
        <taxon>Flavobacteriaceae</taxon>
        <taxon>Algibacter</taxon>
    </lineage>
</organism>
<proteinExistence type="predicted"/>
<protein>
    <recommendedName>
        <fullName evidence="1">Gingipain domain-containing protein</fullName>
    </recommendedName>
</protein>
<dbReference type="Proteomes" id="UP000029643">
    <property type="component" value="Unassembled WGS sequence"/>
</dbReference>